<organism evidence="2 3">
    <name type="scientific">Liparis tanakae</name>
    <name type="common">Tanaka's snailfish</name>
    <dbReference type="NCBI Taxonomy" id="230148"/>
    <lineage>
        <taxon>Eukaryota</taxon>
        <taxon>Metazoa</taxon>
        <taxon>Chordata</taxon>
        <taxon>Craniata</taxon>
        <taxon>Vertebrata</taxon>
        <taxon>Euteleostomi</taxon>
        <taxon>Actinopterygii</taxon>
        <taxon>Neopterygii</taxon>
        <taxon>Teleostei</taxon>
        <taxon>Neoteleostei</taxon>
        <taxon>Acanthomorphata</taxon>
        <taxon>Eupercaria</taxon>
        <taxon>Perciformes</taxon>
        <taxon>Cottioidei</taxon>
        <taxon>Cottales</taxon>
        <taxon>Liparidae</taxon>
        <taxon>Liparis</taxon>
    </lineage>
</organism>
<sequence>MLRMTQLCSVTPPHSTCRLGEVMLASWKLFRLRTPHANTWRRGREDREDREDGEDAVKKSQARCETNRFDSLRNHEDVGFPLGGRGGEVRLLRLPIGTQDGGGSSKGDKATTKMNVTLRHELHHHVGRSGNRGLEVAEDLHLVEDERLVPRGVQGVTHRHRFLGLVEEGHDGVGV</sequence>
<comment type="caution">
    <text evidence="2">The sequence shown here is derived from an EMBL/GenBank/DDBJ whole genome shotgun (WGS) entry which is preliminary data.</text>
</comment>
<evidence type="ECO:0000313" key="2">
    <source>
        <dbReference type="EMBL" id="TNN53382.1"/>
    </source>
</evidence>
<evidence type="ECO:0000313" key="3">
    <source>
        <dbReference type="Proteomes" id="UP000314294"/>
    </source>
</evidence>
<dbReference type="Proteomes" id="UP000314294">
    <property type="component" value="Unassembled WGS sequence"/>
</dbReference>
<gene>
    <name evidence="2" type="ORF">EYF80_036369</name>
</gene>
<name>A0A4Z2GL09_9TELE</name>
<protein>
    <submittedName>
        <fullName evidence="2">Uncharacterized protein</fullName>
    </submittedName>
</protein>
<accession>A0A4Z2GL09</accession>
<reference evidence="2 3" key="1">
    <citation type="submission" date="2019-03" db="EMBL/GenBank/DDBJ databases">
        <title>First draft genome of Liparis tanakae, snailfish: a comprehensive survey of snailfish specific genes.</title>
        <authorList>
            <person name="Kim W."/>
            <person name="Song I."/>
            <person name="Jeong J.-H."/>
            <person name="Kim D."/>
            <person name="Kim S."/>
            <person name="Ryu S."/>
            <person name="Song J.Y."/>
            <person name="Lee S.K."/>
        </authorList>
    </citation>
    <scope>NUCLEOTIDE SEQUENCE [LARGE SCALE GENOMIC DNA]</scope>
    <source>
        <tissue evidence="2">Muscle</tissue>
    </source>
</reference>
<dbReference type="EMBL" id="SRLO01000517">
    <property type="protein sequence ID" value="TNN53382.1"/>
    <property type="molecule type" value="Genomic_DNA"/>
</dbReference>
<dbReference type="AlphaFoldDB" id="A0A4Z2GL09"/>
<keyword evidence="3" id="KW-1185">Reference proteome</keyword>
<feature type="region of interest" description="Disordered" evidence="1">
    <location>
        <begin position="39"/>
        <end position="63"/>
    </location>
</feature>
<proteinExistence type="predicted"/>
<evidence type="ECO:0000256" key="1">
    <source>
        <dbReference type="SAM" id="MobiDB-lite"/>
    </source>
</evidence>